<feature type="domain" description="RNase H type-1" evidence="1">
    <location>
        <begin position="69"/>
        <end position="191"/>
    </location>
</feature>
<dbReference type="CDD" id="cd06222">
    <property type="entry name" value="RNase_H_like"/>
    <property type="match status" value="1"/>
</dbReference>
<gene>
    <name evidence="2" type="ORF">DH2020_042645</name>
</gene>
<dbReference type="SUPFAM" id="SSF53098">
    <property type="entry name" value="Ribonuclease H-like"/>
    <property type="match status" value="1"/>
</dbReference>
<evidence type="ECO:0000313" key="2">
    <source>
        <dbReference type="EMBL" id="KAK6123613.1"/>
    </source>
</evidence>
<dbReference type="InterPro" id="IPR044730">
    <property type="entry name" value="RNase_H-like_dom_plant"/>
</dbReference>
<dbReference type="InterPro" id="IPR036397">
    <property type="entry name" value="RNaseH_sf"/>
</dbReference>
<dbReference type="PANTHER" id="PTHR47074">
    <property type="entry name" value="BNAC02G40300D PROTEIN"/>
    <property type="match status" value="1"/>
</dbReference>
<dbReference type="PANTHER" id="PTHR47074:SF11">
    <property type="entry name" value="REVERSE TRANSCRIPTASE-LIKE PROTEIN"/>
    <property type="match status" value="1"/>
</dbReference>
<comment type="caution">
    <text evidence="2">The sequence shown here is derived from an EMBL/GenBank/DDBJ whole genome shotgun (WGS) entry which is preliminary data.</text>
</comment>
<dbReference type="InterPro" id="IPR052929">
    <property type="entry name" value="RNase_H-like_EbsB-rel"/>
</dbReference>
<sequence length="219" mass="24253">MIVWALWTNRNDLVWNGKSKAATSILNFASSSLLQWESAQQIELKDWRIKSGDGAIAWSKPRMGEFKCNVDGAVFAREQSIGFGCVIRNHQGRFIAARKGFLPGSSNPKFAEAMGVREALGWIKEKFKNSPVSLETDSLCVIQAIRGLVSENTYFQNIIEDCLNLLKDLPLVSCIFVRRSANRVAHILAKATDSSPGVVHWESIPPLSICNALQSDLST</sequence>
<organism evidence="2 3">
    <name type="scientific">Rehmannia glutinosa</name>
    <name type="common">Chinese foxglove</name>
    <dbReference type="NCBI Taxonomy" id="99300"/>
    <lineage>
        <taxon>Eukaryota</taxon>
        <taxon>Viridiplantae</taxon>
        <taxon>Streptophyta</taxon>
        <taxon>Embryophyta</taxon>
        <taxon>Tracheophyta</taxon>
        <taxon>Spermatophyta</taxon>
        <taxon>Magnoliopsida</taxon>
        <taxon>eudicotyledons</taxon>
        <taxon>Gunneridae</taxon>
        <taxon>Pentapetalae</taxon>
        <taxon>asterids</taxon>
        <taxon>lamiids</taxon>
        <taxon>Lamiales</taxon>
        <taxon>Orobanchaceae</taxon>
        <taxon>Rehmannieae</taxon>
        <taxon>Rehmannia</taxon>
    </lineage>
</organism>
<reference evidence="2 3" key="1">
    <citation type="journal article" date="2021" name="Comput. Struct. Biotechnol. J.">
        <title>De novo genome assembly of the potent medicinal plant Rehmannia glutinosa using nanopore technology.</title>
        <authorList>
            <person name="Ma L."/>
            <person name="Dong C."/>
            <person name="Song C."/>
            <person name="Wang X."/>
            <person name="Zheng X."/>
            <person name="Niu Y."/>
            <person name="Chen S."/>
            <person name="Feng W."/>
        </authorList>
    </citation>
    <scope>NUCLEOTIDE SEQUENCE [LARGE SCALE GENOMIC DNA]</scope>
    <source>
        <strain evidence="2">DH-2019</strain>
    </source>
</reference>
<keyword evidence="3" id="KW-1185">Reference proteome</keyword>
<evidence type="ECO:0000259" key="1">
    <source>
        <dbReference type="Pfam" id="PF13456"/>
    </source>
</evidence>
<dbReference type="InterPro" id="IPR012337">
    <property type="entry name" value="RNaseH-like_sf"/>
</dbReference>
<dbReference type="EMBL" id="JABTTQ020002518">
    <property type="protein sequence ID" value="KAK6123613.1"/>
    <property type="molecule type" value="Genomic_DNA"/>
</dbReference>
<evidence type="ECO:0000313" key="3">
    <source>
        <dbReference type="Proteomes" id="UP001318860"/>
    </source>
</evidence>
<accession>A0ABR0UMH6</accession>
<dbReference type="Proteomes" id="UP001318860">
    <property type="component" value="Unassembled WGS sequence"/>
</dbReference>
<dbReference type="InterPro" id="IPR002156">
    <property type="entry name" value="RNaseH_domain"/>
</dbReference>
<dbReference type="Pfam" id="PF13456">
    <property type="entry name" value="RVT_3"/>
    <property type="match status" value="1"/>
</dbReference>
<dbReference type="Gene3D" id="3.30.420.10">
    <property type="entry name" value="Ribonuclease H-like superfamily/Ribonuclease H"/>
    <property type="match status" value="1"/>
</dbReference>
<name>A0ABR0UMH6_REHGL</name>
<proteinExistence type="predicted"/>
<protein>
    <recommendedName>
        <fullName evidence="1">RNase H type-1 domain-containing protein</fullName>
    </recommendedName>
</protein>